<reference evidence="1 2" key="1">
    <citation type="submission" date="2021-05" db="EMBL/GenBank/DDBJ databases">
        <title>Genome Assembly of Synthetic Allotetraploid Brassica napus Reveals Homoeologous Exchanges between Subgenomes.</title>
        <authorList>
            <person name="Davis J.T."/>
        </authorList>
    </citation>
    <scope>NUCLEOTIDE SEQUENCE [LARGE SCALE GENOMIC DNA]</scope>
    <source>
        <strain evidence="2">cv. Da-Ae</strain>
        <tissue evidence="1">Seedling</tissue>
    </source>
</reference>
<dbReference type="Proteomes" id="UP000824890">
    <property type="component" value="Unassembled WGS sequence"/>
</dbReference>
<keyword evidence="2" id="KW-1185">Reference proteome</keyword>
<comment type="caution">
    <text evidence="1">The sequence shown here is derived from an EMBL/GenBank/DDBJ whole genome shotgun (WGS) entry which is preliminary data.</text>
</comment>
<organism evidence="1 2">
    <name type="scientific">Brassica napus</name>
    <name type="common">Rape</name>
    <dbReference type="NCBI Taxonomy" id="3708"/>
    <lineage>
        <taxon>Eukaryota</taxon>
        <taxon>Viridiplantae</taxon>
        <taxon>Streptophyta</taxon>
        <taxon>Embryophyta</taxon>
        <taxon>Tracheophyta</taxon>
        <taxon>Spermatophyta</taxon>
        <taxon>Magnoliopsida</taxon>
        <taxon>eudicotyledons</taxon>
        <taxon>Gunneridae</taxon>
        <taxon>Pentapetalae</taxon>
        <taxon>rosids</taxon>
        <taxon>malvids</taxon>
        <taxon>Brassicales</taxon>
        <taxon>Brassicaceae</taxon>
        <taxon>Brassiceae</taxon>
        <taxon>Brassica</taxon>
    </lineage>
</organism>
<evidence type="ECO:0000313" key="2">
    <source>
        <dbReference type="Proteomes" id="UP000824890"/>
    </source>
</evidence>
<sequence length="186" mass="20769">MTKLKKPREALVEASEDGLLVKSQDPEFLLRECTGFSCRRPASSPSARNTIVGRRVILIRPSPHPNLCRGDCRRLILDFPGVAFDGCDALLMLSQSFRGIVDDFGVPGRTNPRSAEFQPAWVFANGMFGLVFCLNSRKARSWRFGTGKKPIVIKTVILAKYHVHKDDETEPLGRTNCAISLIILRK</sequence>
<protein>
    <submittedName>
        <fullName evidence="1">Uncharacterized protein</fullName>
    </submittedName>
</protein>
<name>A0ABQ8E4P0_BRANA</name>
<accession>A0ABQ8E4P0</accession>
<dbReference type="EMBL" id="JAGKQM010000003">
    <property type="protein sequence ID" value="KAH0936582.1"/>
    <property type="molecule type" value="Genomic_DNA"/>
</dbReference>
<evidence type="ECO:0000313" key="1">
    <source>
        <dbReference type="EMBL" id="KAH0936582.1"/>
    </source>
</evidence>
<gene>
    <name evidence="1" type="ORF">HID58_013699</name>
</gene>
<proteinExistence type="predicted"/>